<dbReference type="Gene3D" id="3.30.70.790">
    <property type="entry name" value="UreE, C-terminal domain"/>
    <property type="match status" value="1"/>
</dbReference>
<evidence type="ECO:0000259" key="1">
    <source>
        <dbReference type="Pfam" id="PF09413"/>
    </source>
</evidence>
<dbReference type="InterPro" id="IPR018551">
    <property type="entry name" value="DUF2007"/>
</dbReference>
<protein>
    <submittedName>
        <fullName evidence="2">DUF2007 domain-containing protein</fullName>
    </submittedName>
</protein>
<sequence>MEKEIVLYRTFDSAVEANIVKDVLETNGVPCFLSNEIFSSVLPLTNSAVGAIRLNVFAEDVEKADTILSTTTLPEAKE</sequence>
<reference evidence="2" key="1">
    <citation type="journal article" date="2021" name="PeerJ">
        <title>Extensive microbial diversity within the chicken gut microbiome revealed by metagenomics and culture.</title>
        <authorList>
            <person name="Gilroy R."/>
            <person name="Ravi A."/>
            <person name="Getino M."/>
            <person name="Pursley I."/>
            <person name="Horton D.L."/>
            <person name="Alikhan N.F."/>
            <person name="Baker D."/>
            <person name="Gharbi K."/>
            <person name="Hall N."/>
            <person name="Watson M."/>
            <person name="Adriaenssens E.M."/>
            <person name="Foster-Nyarko E."/>
            <person name="Jarju S."/>
            <person name="Secka A."/>
            <person name="Antonio M."/>
            <person name="Oren A."/>
            <person name="Chaudhuri R.R."/>
            <person name="La Ragione R."/>
            <person name="Hildebrand F."/>
            <person name="Pallen M.J."/>
        </authorList>
    </citation>
    <scope>NUCLEOTIDE SEQUENCE</scope>
    <source>
        <strain evidence="2">CHK121-7720</strain>
    </source>
</reference>
<comment type="caution">
    <text evidence="2">The sequence shown here is derived from an EMBL/GenBank/DDBJ whole genome shotgun (WGS) entry which is preliminary data.</text>
</comment>
<accession>A0A921MS70</accession>
<proteinExistence type="predicted"/>
<dbReference type="Pfam" id="PF09413">
    <property type="entry name" value="DUF2007"/>
    <property type="match status" value="1"/>
</dbReference>
<name>A0A921MS70_9BACT</name>
<feature type="domain" description="DUF2007" evidence="1">
    <location>
        <begin position="7"/>
        <end position="69"/>
    </location>
</feature>
<evidence type="ECO:0000313" key="3">
    <source>
        <dbReference type="Proteomes" id="UP000757103"/>
    </source>
</evidence>
<dbReference type="RefSeq" id="WP_273306126.1">
    <property type="nucleotide sequence ID" value="NZ_CASDXW010000009.1"/>
</dbReference>
<reference evidence="2" key="2">
    <citation type="submission" date="2021-09" db="EMBL/GenBank/DDBJ databases">
        <authorList>
            <person name="Gilroy R."/>
        </authorList>
    </citation>
    <scope>NUCLEOTIDE SEQUENCE</scope>
    <source>
        <strain evidence="2">CHK121-7720</strain>
    </source>
</reference>
<dbReference type="SUPFAM" id="SSF54913">
    <property type="entry name" value="GlnB-like"/>
    <property type="match status" value="1"/>
</dbReference>
<evidence type="ECO:0000313" key="2">
    <source>
        <dbReference type="EMBL" id="HJG89074.1"/>
    </source>
</evidence>
<dbReference type="EMBL" id="DYUD01000020">
    <property type="protein sequence ID" value="HJG89074.1"/>
    <property type="molecule type" value="Genomic_DNA"/>
</dbReference>
<dbReference type="InterPro" id="IPR011322">
    <property type="entry name" value="N-reg_PII-like_a/b"/>
</dbReference>
<dbReference type="AlphaFoldDB" id="A0A921MS70"/>
<organism evidence="2 3">
    <name type="scientific">Barnesiella viscericola</name>
    <dbReference type="NCBI Taxonomy" id="397865"/>
    <lineage>
        <taxon>Bacteria</taxon>
        <taxon>Pseudomonadati</taxon>
        <taxon>Bacteroidota</taxon>
        <taxon>Bacteroidia</taxon>
        <taxon>Bacteroidales</taxon>
        <taxon>Barnesiellaceae</taxon>
        <taxon>Barnesiella</taxon>
    </lineage>
</organism>
<gene>
    <name evidence="2" type="ORF">K8U91_06335</name>
</gene>
<dbReference type="Proteomes" id="UP000757103">
    <property type="component" value="Unassembled WGS sequence"/>
</dbReference>